<evidence type="ECO:0000256" key="5">
    <source>
        <dbReference type="ARBA" id="ARBA00049534"/>
    </source>
</evidence>
<feature type="active site" description="Charge relay system" evidence="6">
    <location>
        <position position="171"/>
    </location>
</feature>
<feature type="active site" description="Charge relay system" evidence="6">
    <location>
        <position position="173"/>
    </location>
</feature>
<proteinExistence type="inferred from homology"/>
<feature type="binding site" evidence="6">
    <location>
        <begin position="135"/>
        <end position="136"/>
    </location>
    <ligand>
        <name>L-glutamine</name>
        <dbReference type="ChEBI" id="CHEBI:58359"/>
    </ligand>
</feature>
<evidence type="ECO:0000313" key="7">
    <source>
        <dbReference type="EMBL" id="TKI04702.1"/>
    </source>
</evidence>
<dbReference type="Proteomes" id="UP000305202">
    <property type="component" value="Unassembled WGS sequence"/>
</dbReference>
<reference evidence="7 8" key="1">
    <citation type="submission" date="2019-04" db="EMBL/GenBank/DDBJ databases">
        <authorList>
            <person name="Li M."/>
            <person name="Gao C."/>
        </authorList>
    </citation>
    <scope>NUCLEOTIDE SEQUENCE [LARGE SCALE GENOMIC DNA]</scope>
    <source>
        <strain evidence="7 8">BGMRC 2031</strain>
    </source>
</reference>
<keyword evidence="8" id="KW-1185">Reference proteome</keyword>
<protein>
    <recommendedName>
        <fullName evidence="6">Pyridoxal 5'-phosphate synthase subunit PdxT</fullName>
        <ecNumber evidence="6">4.3.3.6</ecNumber>
    </recommendedName>
    <alternativeName>
        <fullName evidence="6">Pdx2</fullName>
    </alternativeName>
    <alternativeName>
        <fullName evidence="6">Pyridoxal 5'-phosphate synthase glutaminase subunit</fullName>
        <ecNumber evidence="6">3.5.1.2</ecNumber>
    </alternativeName>
</protein>
<evidence type="ECO:0000256" key="2">
    <source>
        <dbReference type="ARBA" id="ARBA00022801"/>
    </source>
</evidence>
<dbReference type="PROSITE" id="PS51130">
    <property type="entry name" value="PDXT_SNO_2"/>
    <property type="match status" value="1"/>
</dbReference>
<keyword evidence="4 6" id="KW-0456">Lyase</keyword>
<comment type="similarity">
    <text evidence="1 6">Belongs to the glutaminase PdxT/SNO family.</text>
</comment>
<dbReference type="EC" id="4.3.3.6" evidence="6"/>
<dbReference type="PIRSF" id="PIRSF005639">
    <property type="entry name" value="Glut_amidoT_SNO"/>
    <property type="match status" value="1"/>
</dbReference>
<feature type="binding site" evidence="6">
    <location>
        <begin position="47"/>
        <end position="49"/>
    </location>
    <ligand>
        <name>L-glutamine</name>
        <dbReference type="ChEBI" id="CHEBI:58359"/>
    </ligand>
</feature>
<comment type="pathway">
    <text evidence="6">Cofactor biosynthesis; pyridoxal 5'-phosphate biosynthesis.</text>
</comment>
<dbReference type="PANTHER" id="PTHR31559:SF0">
    <property type="entry name" value="PYRIDOXAL 5'-PHOSPHATE SYNTHASE SUBUNIT SNO1-RELATED"/>
    <property type="match status" value="1"/>
</dbReference>
<dbReference type="RefSeq" id="WP_136991406.1">
    <property type="nucleotide sequence ID" value="NZ_SZPQ01000026.1"/>
</dbReference>
<dbReference type="InterPro" id="IPR002161">
    <property type="entry name" value="PdxT/SNO"/>
</dbReference>
<comment type="catalytic activity">
    <reaction evidence="6">
        <text>aldehydo-D-ribose 5-phosphate + D-glyceraldehyde 3-phosphate + L-glutamine = pyridoxal 5'-phosphate + L-glutamate + phosphate + 3 H2O + H(+)</text>
        <dbReference type="Rhea" id="RHEA:31507"/>
        <dbReference type="ChEBI" id="CHEBI:15377"/>
        <dbReference type="ChEBI" id="CHEBI:15378"/>
        <dbReference type="ChEBI" id="CHEBI:29985"/>
        <dbReference type="ChEBI" id="CHEBI:43474"/>
        <dbReference type="ChEBI" id="CHEBI:58273"/>
        <dbReference type="ChEBI" id="CHEBI:58359"/>
        <dbReference type="ChEBI" id="CHEBI:59776"/>
        <dbReference type="ChEBI" id="CHEBI:597326"/>
        <dbReference type="EC" id="4.3.3.6"/>
    </reaction>
</comment>
<dbReference type="SUPFAM" id="SSF52317">
    <property type="entry name" value="Class I glutamine amidotransferase-like"/>
    <property type="match status" value="1"/>
</dbReference>
<organism evidence="7 8">
    <name type="scientific">Martelella alba</name>
    <dbReference type="NCBI Taxonomy" id="2590451"/>
    <lineage>
        <taxon>Bacteria</taxon>
        <taxon>Pseudomonadati</taxon>
        <taxon>Pseudomonadota</taxon>
        <taxon>Alphaproteobacteria</taxon>
        <taxon>Hyphomicrobiales</taxon>
        <taxon>Aurantimonadaceae</taxon>
        <taxon>Martelella</taxon>
    </lineage>
</organism>
<comment type="function">
    <text evidence="6">Catalyzes the hydrolysis of glutamine to glutamate and ammonia as part of the biosynthesis of pyridoxal 5'-phosphate. The resulting ammonia molecule is channeled to the active site of PdxS.</text>
</comment>
<dbReference type="InterPro" id="IPR029062">
    <property type="entry name" value="Class_I_gatase-like"/>
</dbReference>
<name>A0ABY2SHD9_9HYPH</name>
<dbReference type="EMBL" id="SZPQ01000026">
    <property type="protein sequence ID" value="TKI04702.1"/>
    <property type="molecule type" value="Genomic_DNA"/>
</dbReference>
<keyword evidence="3 6" id="KW-0315">Glutamine amidotransferase</keyword>
<dbReference type="Gene3D" id="3.40.50.880">
    <property type="match status" value="1"/>
</dbReference>
<dbReference type="NCBIfam" id="TIGR03800">
    <property type="entry name" value="PLP_synth_Pdx2"/>
    <property type="match status" value="1"/>
</dbReference>
<dbReference type="PROSITE" id="PS01236">
    <property type="entry name" value="PDXT_SNO_1"/>
    <property type="match status" value="1"/>
</dbReference>
<gene>
    <name evidence="6 7" type="primary">pdxT</name>
    <name evidence="7" type="ORF">FCN80_17220</name>
</gene>
<dbReference type="PROSITE" id="PS51273">
    <property type="entry name" value="GATASE_TYPE_1"/>
    <property type="match status" value="1"/>
</dbReference>
<comment type="subunit">
    <text evidence="6">In the presence of PdxS, forms a dodecamer of heterodimers. Only shows activity in the heterodimer.</text>
</comment>
<evidence type="ECO:0000256" key="6">
    <source>
        <dbReference type="HAMAP-Rule" id="MF_01615"/>
    </source>
</evidence>
<sequence>MAMVGVLALQGDVSEHMLKLRGMGVSAVAVKNRAGLGNVDALIIPGGESTAISRLIHTGGLFAPIKDFARDRPVLGTCAGLIMCSREVPDSENRVTPLGLIDICVTRNGFGRQIDSFETLIAVEAFGQSIPAVFIRAPFIQSVGSQVTALAHYEDKIVMAEQGNILVCAFHPELTADNSVFNYFVNKITTR</sequence>
<dbReference type="Pfam" id="PF01174">
    <property type="entry name" value="SNO"/>
    <property type="match status" value="1"/>
</dbReference>
<evidence type="ECO:0000256" key="4">
    <source>
        <dbReference type="ARBA" id="ARBA00023239"/>
    </source>
</evidence>
<dbReference type="EC" id="3.5.1.2" evidence="6"/>
<dbReference type="HAMAP" id="MF_01615">
    <property type="entry name" value="PdxT"/>
    <property type="match status" value="1"/>
</dbReference>
<keyword evidence="2 6" id="KW-0378">Hydrolase</keyword>
<dbReference type="InterPro" id="IPR021196">
    <property type="entry name" value="PdxT/SNO_CS"/>
</dbReference>
<evidence type="ECO:0000313" key="8">
    <source>
        <dbReference type="Proteomes" id="UP000305202"/>
    </source>
</evidence>
<comment type="caution">
    <text evidence="7">The sequence shown here is derived from an EMBL/GenBank/DDBJ whole genome shotgun (WGS) entry which is preliminary data.</text>
</comment>
<evidence type="ECO:0000256" key="1">
    <source>
        <dbReference type="ARBA" id="ARBA00008345"/>
    </source>
</evidence>
<dbReference type="CDD" id="cd01749">
    <property type="entry name" value="GATase1_PB"/>
    <property type="match status" value="1"/>
</dbReference>
<evidence type="ECO:0000256" key="3">
    <source>
        <dbReference type="ARBA" id="ARBA00022962"/>
    </source>
</evidence>
<accession>A0ABY2SHD9</accession>
<feature type="active site" description="Nucleophile" evidence="6">
    <location>
        <position position="78"/>
    </location>
</feature>
<keyword evidence="6" id="KW-0663">Pyridoxal phosphate</keyword>
<dbReference type="PANTHER" id="PTHR31559">
    <property type="entry name" value="PYRIDOXAL 5'-PHOSPHATE SYNTHASE SUBUNIT SNO"/>
    <property type="match status" value="1"/>
</dbReference>
<comment type="catalytic activity">
    <reaction evidence="5 6">
        <text>L-glutamine + H2O = L-glutamate + NH4(+)</text>
        <dbReference type="Rhea" id="RHEA:15889"/>
        <dbReference type="ChEBI" id="CHEBI:15377"/>
        <dbReference type="ChEBI" id="CHEBI:28938"/>
        <dbReference type="ChEBI" id="CHEBI:29985"/>
        <dbReference type="ChEBI" id="CHEBI:58359"/>
        <dbReference type="EC" id="3.5.1.2"/>
    </reaction>
</comment>
<feature type="binding site" evidence="6">
    <location>
        <position position="107"/>
    </location>
    <ligand>
        <name>L-glutamine</name>
        <dbReference type="ChEBI" id="CHEBI:58359"/>
    </ligand>
</feature>